<dbReference type="PROSITE" id="PS00804">
    <property type="entry name" value="CALRETICULIN_2"/>
    <property type="match status" value="1"/>
</dbReference>
<evidence type="ECO:0000256" key="6">
    <source>
        <dbReference type="ARBA" id="ARBA00023136"/>
    </source>
</evidence>
<evidence type="ECO:0000256" key="9">
    <source>
        <dbReference type="RuleBase" id="RU362126"/>
    </source>
</evidence>
<evidence type="ECO:0000256" key="5">
    <source>
        <dbReference type="ARBA" id="ARBA00022989"/>
    </source>
</evidence>
<evidence type="ECO:0008006" key="13">
    <source>
        <dbReference type="Google" id="ProtNLM"/>
    </source>
</evidence>
<keyword evidence="4 9" id="KW-0256">Endoplasmic reticulum</keyword>
<evidence type="ECO:0000256" key="4">
    <source>
        <dbReference type="ARBA" id="ARBA00022824"/>
    </source>
</evidence>
<evidence type="ECO:0000256" key="8">
    <source>
        <dbReference type="PIRSR" id="PIRSR601580-3"/>
    </source>
</evidence>
<dbReference type="Pfam" id="PF00262">
    <property type="entry name" value="Calreticulin"/>
    <property type="match status" value="1"/>
</dbReference>
<feature type="compositionally biased region" description="Basic and acidic residues" evidence="10">
    <location>
        <begin position="449"/>
        <end position="468"/>
    </location>
</feature>
<dbReference type="SUPFAM" id="SSF49899">
    <property type="entry name" value="Concanavalin A-like lectins/glucanases"/>
    <property type="match status" value="2"/>
</dbReference>
<evidence type="ECO:0000313" key="11">
    <source>
        <dbReference type="EMBL" id="QIW95885.1"/>
    </source>
</evidence>
<dbReference type="PANTHER" id="PTHR11073">
    <property type="entry name" value="CALRETICULIN AND CALNEXIN"/>
    <property type="match status" value="1"/>
</dbReference>
<feature type="signal peptide" evidence="9">
    <location>
        <begin position="1"/>
        <end position="18"/>
    </location>
</feature>
<protein>
    <recommendedName>
        <fullName evidence="13">Calnexin</fullName>
    </recommendedName>
</protein>
<dbReference type="PRINTS" id="PR00626">
    <property type="entry name" value="CALRETICULIN"/>
</dbReference>
<accession>A0A6H0XMF2</accession>
<dbReference type="InterPro" id="IPR009033">
    <property type="entry name" value="Calreticulin/calnexin_P_dom_sf"/>
</dbReference>
<dbReference type="GO" id="GO:0051082">
    <property type="term" value="F:unfolded protein binding"/>
    <property type="evidence" value="ECO:0007669"/>
    <property type="project" value="InterPro"/>
</dbReference>
<keyword evidence="12" id="KW-1185">Reference proteome</keyword>
<keyword evidence="6 9" id="KW-0472">Membrane</keyword>
<evidence type="ECO:0000256" key="7">
    <source>
        <dbReference type="ARBA" id="ARBA00023186"/>
    </source>
</evidence>
<feature type="region of interest" description="Disordered" evidence="10">
    <location>
        <begin position="249"/>
        <end position="348"/>
    </location>
</feature>
<dbReference type="GO" id="GO:0005509">
    <property type="term" value="F:calcium ion binding"/>
    <property type="evidence" value="ECO:0007669"/>
    <property type="project" value="InterPro"/>
</dbReference>
<organism evidence="11 12">
    <name type="scientific">Peltaster fructicola</name>
    <dbReference type="NCBI Taxonomy" id="286661"/>
    <lineage>
        <taxon>Eukaryota</taxon>
        <taxon>Fungi</taxon>
        <taxon>Dikarya</taxon>
        <taxon>Ascomycota</taxon>
        <taxon>Pezizomycotina</taxon>
        <taxon>Dothideomycetes</taxon>
        <taxon>Dothideomycetes incertae sedis</taxon>
        <taxon>Peltaster</taxon>
    </lineage>
</organism>
<dbReference type="GO" id="GO:0006457">
    <property type="term" value="P:protein folding"/>
    <property type="evidence" value="ECO:0007669"/>
    <property type="project" value="InterPro"/>
</dbReference>
<feature type="disulfide bond" evidence="8">
    <location>
        <begin position="150"/>
        <end position="184"/>
    </location>
</feature>
<feature type="transmembrane region" description="Helical" evidence="9">
    <location>
        <begin position="505"/>
        <end position="531"/>
    </location>
</feature>
<evidence type="ECO:0000256" key="1">
    <source>
        <dbReference type="ARBA" id="ARBA00004115"/>
    </source>
</evidence>
<dbReference type="FunFam" id="2.60.120.200:FF:000011">
    <property type="entry name" value="Probable calnexin"/>
    <property type="match status" value="1"/>
</dbReference>
<feature type="compositionally biased region" description="Basic and acidic residues" evidence="10">
    <location>
        <begin position="337"/>
        <end position="348"/>
    </location>
</feature>
<dbReference type="FunFam" id="2.10.250.10:FF:000001">
    <property type="entry name" value="Calnexin homolog"/>
    <property type="match status" value="1"/>
</dbReference>
<feature type="compositionally biased region" description="Basic and acidic residues" evidence="10">
    <location>
        <begin position="258"/>
        <end position="288"/>
    </location>
</feature>
<feature type="compositionally biased region" description="Acidic residues" evidence="10">
    <location>
        <begin position="324"/>
        <end position="336"/>
    </location>
</feature>
<dbReference type="InterPro" id="IPR018124">
    <property type="entry name" value="Calret/calnex_CS"/>
</dbReference>
<name>A0A6H0XMF2_9PEZI</name>
<dbReference type="SUPFAM" id="SSF63887">
    <property type="entry name" value="P-domain of calnexin/calreticulin"/>
    <property type="match status" value="1"/>
</dbReference>
<dbReference type="EMBL" id="CP051139">
    <property type="protein sequence ID" value="QIW95885.1"/>
    <property type="molecule type" value="Genomic_DNA"/>
</dbReference>
<feature type="region of interest" description="Disordered" evidence="10">
    <location>
        <begin position="449"/>
        <end position="469"/>
    </location>
</feature>
<dbReference type="PROSITE" id="PS00805">
    <property type="entry name" value="CALRETICULIN_REPEAT"/>
    <property type="match status" value="1"/>
</dbReference>
<reference evidence="11 12" key="1">
    <citation type="journal article" date="2016" name="Sci. Rep.">
        <title>Peltaster fructicola genome reveals evolution from an invasive phytopathogen to an ectophytic parasite.</title>
        <authorList>
            <person name="Xu C."/>
            <person name="Chen H."/>
            <person name="Gleason M.L."/>
            <person name="Xu J.R."/>
            <person name="Liu H."/>
            <person name="Zhang R."/>
            <person name="Sun G."/>
        </authorList>
    </citation>
    <scope>NUCLEOTIDE SEQUENCE [LARGE SCALE GENOMIC DNA]</scope>
    <source>
        <strain evidence="11 12">LNHT1506</strain>
    </source>
</reference>
<dbReference type="Gene3D" id="2.10.250.10">
    <property type="entry name" value="Calreticulin/calnexin, P domain"/>
    <property type="match status" value="1"/>
</dbReference>
<dbReference type="Gene3D" id="2.60.120.200">
    <property type="match status" value="1"/>
</dbReference>
<dbReference type="Proteomes" id="UP000503462">
    <property type="component" value="Chromosome 1"/>
</dbReference>
<dbReference type="GO" id="GO:0036503">
    <property type="term" value="P:ERAD pathway"/>
    <property type="evidence" value="ECO:0007669"/>
    <property type="project" value="TreeGrafter"/>
</dbReference>
<keyword evidence="7 9" id="KW-0143">Chaperone</keyword>
<gene>
    <name evidence="11" type="ORF">AMS68_001403</name>
</gene>
<evidence type="ECO:0000256" key="3">
    <source>
        <dbReference type="ARBA" id="ARBA00022692"/>
    </source>
</evidence>
<dbReference type="OrthoDB" id="1938156at2759"/>
<evidence type="ECO:0000313" key="12">
    <source>
        <dbReference type="Proteomes" id="UP000503462"/>
    </source>
</evidence>
<dbReference type="AlphaFoldDB" id="A0A6H0XMF2"/>
<dbReference type="PANTHER" id="PTHR11073:SF1">
    <property type="entry name" value="CALNEXIN 14D-RELATED"/>
    <property type="match status" value="1"/>
</dbReference>
<comment type="similarity">
    <text evidence="2 9">Belongs to the calreticulin family.</text>
</comment>
<keyword evidence="3 9" id="KW-0812">Transmembrane</keyword>
<keyword evidence="5 9" id="KW-1133">Transmembrane helix</keyword>
<feature type="chain" id="PRO_5026371864" description="Calnexin" evidence="9">
    <location>
        <begin position="19"/>
        <end position="581"/>
    </location>
</feature>
<dbReference type="InterPro" id="IPR013320">
    <property type="entry name" value="ConA-like_dom_sf"/>
</dbReference>
<feature type="compositionally biased region" description="Acidic residues" evidence="10">
    <location>
        <begin position="289"/>
        <end position="301"/>
    </location>
</feature>
<feature type="region of interest" description="Disordered" evidence="10">
    <location>
        <begin position="560"/>
        <end position="581"/>
    </location>
</feature>
<sequence length="581" mass="64024">MRAAAAIALGCYAAVSYADVLEDASSVATEASSSVASVVESVTSSLVEKPTFTPTNLKAPFLEQFTDDWDSRWAVSHAKKENTEEEWQYVGTWNVEEPSVLKGIEGDKGLVLKDKAAHHAISAKFPKPISNKGETLVVQYEVKLQGGLECGGAYMKLLQQNKALANTEFSNASPYVIMFGPDKCGATNKVHFIFRHKNPKSGEYEEKHLTSPPTARITKTTTLYTLIVKPDQTFEIRVDGESVKSGSLLEDFSPAVNPEKEIDDAKDKKPEDWVEDAKIPDPDETKPEDWDEDAPYEIVDESAEKPEDWLEDELTMIPDPEAEKPEDWDDEEDGDWEAPKVRNPKCDEVSGCGPWEKPTIKNPAYKGKWTAALIDNPLYKGIWAPRKIANPNYFEDKTPANFEPIGAIGFEIWTMQNDILFDNIYIGHSIADAESLKKETFDVKVAVEKAEEEKEKPKEENTPPRSPDDLVFLDDPVTYAKQKFNLFVEIAKRDPVEAVKYVPEVAGVLAVGAITLLLALVGLVSGGAAAAPSKEEIKAKAQQAQDAAIKAKDQVADAVASGAEKAKDEVNKRTTRSSTAQ</sequence>
<keyword evidence="8" id="KW-1015">Disulfide bond</keyword>
<dbReference type="GO" id="GO:0005789">
    <property type="term" value="C:endoplasmic reticulum membrane"/>
    <property type="evidence" value="ECO:0007669"/>
    <property type="project" value="UniProtKB-SubCell"/>
</dbReference>
<proteinExistence type="inferred from homology"/>
<keyword evidence="9" id="KW-0732">Signal</keyword>
<evidence type="ECO:0000256" key="2">
    <source>
        <dbReference type="ARBA" id="ARBA00010983"/>
    </source>
</evidence>
<dbReference type="InterPro" id="IPR001580">
    <property type="entry name" value="Calret/calnex"/>
</dbReference>
<evidence type="ECO:0000256" key="10">
    <source>
        <dbReference type="SAM" id="MobiDB-lite"/>
    </source>
</evidence>
<comment type="subcellular location">
    <subcellularLocation>
        <location evidence="1">Endoplasmic reticulum membrane</location>
        <topology evidence="1">Single-pass type I membrane protein</topology>
    </subcellularLocation>
</comment>